<comment type="caution">
    <text evidence="1">The sequence shown here is derived from an EMBL/GenBank/DDBJ whole genome shotgun (WGS) entry which is preliminary data.</text>
</comment>
<dbReference type="AlphaFoldDB" id="A0A1F8H9X6"/>
<accession>A0A1F8H9X6</accession>
<evidence type="ECO:0000313" key="2">
    <source>
        <dbReference type="Proteomes" id="UP000177745"/>
    </source>
</evidence>
<dbReference type="Proteomes" id="UP000177745">
    <property type="component" value="Unassembled WGS sequence"/>
</dbReference>
<organism evidence="1 2">
    <name type="scientific">Candidatus Yanofskybacteria bacterium RIFCSPLOWO2_12_FULL_43_11b</name>
    <dbReference type="NCBI Taxonomy" id="1802710"/>
    <lineage>
        <taxon>Bacteria</taxon>
        <taxon>Candidatus Yanofskyibacteriota</taxon>
    </lineage>
</organism>
<sequence>MKKVLLTSVVLAVVLVGWILSGNNKNVLPTPLVSPESTASPSPVASENIIIYTDSGYTPGMITIKKGETVVWKNESGSPMWTASAMHPLHRVYPGTDISACGTQTLLPMFDSCAGIASGQSWSFTFNNVGTWGYHNHLNSSKFGTIVVE</sequence>
<evidence type="ECO:0000313" key="1">
    <source>
        <dbReference type="EMBL" id="OGN34401.1"/>
    </source>
</evidence>
<dbReference type="InterPro" id="IPR008972">
    <property type="entry name" value="Cupredoxin"/>
</dbReference>
<dbReference type="Gene3D" id="2.60.40.420">
    <property type="entry name" value="Cupredoxins - blue copper proteins"/>
    <property type="match status" value="1"/>
</dbReference>
<evidence type="ECO:0008006" key="3">
    <source>
        <dbReference type="Google" id="ProtNLM"/>
    </source>
</evidence>
<gene>
    <name evidence="1" type="ORF">A3G51_03370</name>
</gene>
<dbReference type="EMBL" id="MGKY01000001">
    <property type="protein sequence ID" value="OGN34401.1"/>
    <property type="molecule type" value="Genomic_DNA"/>
</dbReference>
<protein>
    <recommendedName>
        <fullName evidence="3">EfeO-type cupredoxin-like domain-containing protein</fullName>
    </recommendedName>
</protein>
<proteinExistence type="predicted"/>
<dbReference type="SUPFAM" id="SSF49503">
    <property type="entry name" value="Cupredoxins"/>
    <property type="match status" value="1"/>
</dbReference>
<name>A0A1F8H9X6_9BACT</name>
<reference evidence="1 2" key="1">
    <citation type="journal article" date="2016" name="Nat. Commun.">
        <title>Thousands of microbial genomes shed light on interconnected biogeochemical processes in an aquifer system.</title>
        <authorList>
            <person name="Anantharaman K."/>
            <person name="Brown C.T."/>
            <person name="Hug L.A."/>
            <person name="Sharon I."/>
            <person name="Castelle C.J."/>
            <person name="Probst A.J."/>
            <person name="Thomas B.C."/>
            <person name="Singh A."/>
            <person name="Wilkins M.J."/>
            <person name="Karaoz U."/>
            <person name="Brodie E.L."/>
            <person name="Williams K.H."/>
            <person name="Hubbard S.S."/>
            <person name="Banfield J.F."/>
        </authorList>
    </citation>
    <scope>NUCLEOTIDE SEQUENCE [LARGE SCALE GENOMIC DNA]</scope>
</reference>